<dbReference type="EMBL" id="JACSQZ010000018">
    <property type="protein sequence ID" value="MBD7914859.1"/>
    <property type="molecule type" value="Genomic_DNA"/>
</dbReference>
<keyword evidence="1" id="KW-0472">Membrane</keyword>
<gene>
    <name evidence="2" type="ORF">H9660_06840</name>
</gene>
<dbReference type="RefSeq" id="WP_191749623.1">
    <property type="nucleotide sequence ID" value="NZ_JACSQZ010000018.1"/>
</dbReference>
<organism evidence="2 3">
    <name type="scientific">Clostridium gallinarum</name>
    <dbReference type="NCBI Taxonomy" id="2762246"/>
    <lineage>
        <taxon>Bacteria</taxon>
        <taxon>Bacillati</taxon>
        <taxon>Bacillota</taxon>
        <taxon>Clostridia</taxon>
        <taxon>Eubacteriales</taxon>
        <taxon>Clostridiaceae</taxon>
        <taxon>Clostridium</taxon>
    </lineage>
</organism>
<comment type="caution">
    <text evidence="2">The sequence shown here is derived from an EMBL/GenBank/DDBJ whole genome shotgun (WGS) entry which is preliminary data.</text>
</comment>
<keyword evidence="1" id="KW-1133">Transmembrane helix</keyword>
<feature type="transmembrane region" description="Helical" evidence="1">
    <location>
        <begin position="12"/>
        <end position="34"/>
    </location>
</feature>
<evidence type="ECO:0000256" key="1">
    <source>
        <dbReference type="SAM" id="Phobius"/>
    </source>
</evidence>
<evidence type="ECO:0000313" key="2">
    <source>
        <dbReference type="EMBL" id="MBD7914859.1"/>
    </source>
</evidence>
<proteinExistence type="predicted"/>
<name>A0ABR8Q3E9_9CLOT</name>
<keyword evidence="3" id="KW-1185">Reference proteome</keyword>
<feature type="transmembrane region" description="Helical" evidence="1">
    <location>
        <begin position="85"/>
        <end position="101"/>
    </location>
</feature>
<sequence>MMWSENRGIESYIFFAIFPIVINISTNAIYFISGKSYEVIEIINEFNGFTLFTLLFCCIVNFFTKDRKLSDDEIKVINKKMYGMKLLNIVFIGYIIFTIFIVRNVSIMVSALIMYIGYINFYMFKRRIKIGSILSKTQKNWREFHNKPSYEDISLLWRIKPMITPHVSVRFTERIKHINLIGLIFILPLFGDIDLIAIPIMIIICMFSISDFLYLIDAILGLYTETEGICTGIVMKESSRPRRTSYEVYATDFFNEREVKFRVYDYCKYNENDVIKIIHGGLSKKVIEAKIVSKNFM</sequence>
<feature type="transmembrane region" description="Helical" evidence="1">
    <location>
        <begin position="46"/>
        <end position="64"/>
    </location>
</feature>
<protein>
    <submittedName>
        <fullName evidence="2">Uncharacterized protein</fullName>
    </submittedName>
</protein>
<keyword evidence="1" id="KW-0812">Transmembrane</keyword>
<evidence type="ECO:0000313" key="3">
    <source>
        <dbReference type="Proteomes" id="UP000640335"/>
    </source>
</evidence>
<reference evidence="2 3" key="1">
    <citation type="submission" date="2020-08" db="EMBL/GenBank/DDBJ databases">
        <title>A Genomic Blueprint of the Chicken Gut Microbiome.</title>
        <authorList>
            <person name="Gilroy R."/>
            <person name="Ravi A."/>
            <person name="Getino M."/>
            <person name="Pursley I."/>
            <person name="Horton D.L."/>
            <person name="Alikhan N.-F."/>
            <person name="Baker D."/>
            <person name="Gharbi K."/>
            <person name="Hall N."/>
            <person name="Watson M."/>
            <person name="Adriaenssens E.M."/>
            <person name="Foster-Nyarko E."/>
            <person name="Jarju S."/>
            <person name="Secka A."/>
            <person name="Antonio M."/>
            <person name="Oren A."/>
            <person name="Chaudhuri R."/>
            <person name="La Ragione R.M."/>
            <person name="Hildebrand F."/>
            <person name="Pallen M.J."/>
        </authorList>
    </citation>
    <scope>NUCLEOTIDE SEQUENCE [LARGE SCALE GENOMIC DNA]</scope>
    <source>
        <strain evidence="2 3">Sa3CUN1</strain>
    </source>
</reference>
<feature type="transmembrane region" description="Helical" evidence="1">
    <location>
        <begin position="107"/>
        <end position="124"/>
    </location>
</feature>
<accession>A0ABR8Q3E9</accession>
<feature type="transmembrane region" description="Helical" evidence="1">
    <location>
        <begin position="215"/>
        <end position="235"/>
    </location>
</feature>
<feature type="transmembrane region" description="Helical" evidence="1">
    <location>
        <begin position="180"/>
        <end position="209"/>
    </location>
</feature>
<dbReference type="Proteomes" id="UP000640335">
    <property type="component" value="Unassembled WGS sequence"/>
</dbReference>